<keyword evidence="1" id="KW-1133">Transmembrane helix</keyword>
<dbReference type="PANTHER" id="PTHR23028">
    <property type="entry name" value="ACETYLTRANSFERASE"/>
    <property type="match status" value="1"/>
</dbReference>
<feature type="transmembrane region" description="Helical" evidence="1">
    <location>
        <begin position="319"/>
        <end position="341"/>
    </location>
</feature>
<protein>
    <submittedName>
        <fullName evidence="3">Acyltransferase</fullName>
        <ecNumber evidence="3">2.3.-.-</ecNumber>
    </submittedName>
</protein>
<evidence type="ECO:0000313" key="3">
    <source>
        <dbReference type="EMBL" id="XCB32036.1"/>
    </source>
</evidence>
<dbReference type="InterPro" id="IPR050879">
    <property type="entry name" value="Acyltransferase_3"/>
</dbReference>
<feature type="transmembrane region" description="Helical" evidence="1">
    <location>
        <begin position="182"/>
        <end position="202"/>
    </location>
</feature>
<dbReference type="Pfam" id="PF01757">
    <property type="entry name" value="Acyl_transf_3"/>
    <property type="match status" value="1"/>
</dbReference>
<evidence type="ECO:0000256" key="1">
    <source>
        <dbReference type="SAM" id="Phobius"/>
    </source>
</evidence>
<name>A0AAU7ZMN5_9BACT</name>
<keyword evidence="3" id="KW-0012">Acyltransferase</keyword>
<reference evidence="3" key="1">
    <citation type="submission" date="2023-08" db="EMBL/GenBank/DDBJ databases">
        <authorList>
            <person name="Messyasz A."/>
            <person name="Mannisto M.K."/>
            <person name="Kerkhof L.J."/>
            <person name="Haggblom M."/>
        </authorList>
    </citation>
    <scope>NUCLEOTIDE SEQUENCE</scope>
    <source>
        <strain evidence="3">X5P6</strain>
    </source>
</reference>
<proteinExistence type="predicted"/>
<accession>A0AAU7ZMN5</accession>
<dbReference type="PANTHER" id="PTHR23028:SF53">
    <property type="entry name" value="ACYL_TRANSF_3 DOMAIN-CONTAINING PROTEIN"/>
    <property type="match status" value="1"/>
</dbReference>
<sequence length="362" mass="41459">MNRRVPGLDGLRALSAVGVALMHLRVLPIGWIGVQVFYVLSGFLITGLLLSSKDDIASFSERLKHFYARRSLRILPLYFAYLFFVFVASYLNSEFRDQRALLWSLATYTYNIHRVLHPTDAFGLCTHLWSLSIEEQFYFGWPFIVFFMSTKHFRIFAMTVVALSPLLRATLVLTSHNPHLDAYFLTPYQLDGFAAGAVLSTLSISQLRVLRKPFALVLAAAVACSLLWNMHVQWFGLLWLMRNGHASWTWGYTLIDLLAAAMIIECICGSPLVSILEWTPLRYLGRISYGFYVWHAASVILFVHIFHRLRLISWLQPGGLLLMLGFLAFNTFISTLSFRLLERPSILLKDRIFQKQPKTILA</sequence>
<organism evidence="3">
    <name type="scientific">Tunturiibacter psychrotolerans</name>
    <dbReference type="NCBI Taxonomy" id="3069686"/>
    <lineage>
        <taxon>Bacteria</taxon>
        <taxon>Pseudomonadati</taxon>
        <taxon>Acidobacteriota</taxon>
        <taxon>Terriglobia</taxon>
        <taxon>Terriglobales</taxon>
        <taxon>Acidobacteriaceae</taxon>
        <taxon>Tunturiibacter</taxon>
    </lineage>
</organism>
<evidence type="ECO:0000259" key="2">
    <source>
        <dbReference type="Pfam" id="PF01757"/>
    </source>
</evidence>
<dbReference type="InterPro" id="IPR002656">
    <property type="entry name" value="Acyl_transf_3_dom"/>
</dbReference>
<feature type="transmembrane region" description="Helical" evidence="1">
    <location>
        <begin position="72"/>
        <end position="91"/>
    </location>
</feature>
<feature type="domain" description="Acyltransferase 3" evidence="2">
    <location>
        <begin position="6"/>
        <end position="336"/>
    </location>
</feature>
<feature type="transmembrane region" description="Helical" evidence="1">
    <location>
        <begin position="287"/>
        <end position="307"/>
    </location>
</feature>
<keyword evidence="1" id="KW-0472">Membrane</keyword>
<keyword evidence="3" id="KW-0808">Transferase</keyword>
<gene>
    <name evidence="3" type="ORF">RBB77_16510</name>
</gene>
<reference evidence="3" key="2">
    <citation type="journal article" date="2024" name="Environ. Microbiol.">
        <title>Genome analysis and description of Tunturibacter gen. nov. expands the diversity of Terriglobia in tundra soils.</title>
        <authorList>
            <person name="Messyasz A."/>
            <person name="Mannisto M.K."/>
            <person name="Kerkhof L.J."/>
            <person name="Haggblom M.M."/>
        </authorList>
    </citation>
    <scope>NUCLEOTIDE SEQUENCE</scope>
    <source>
        <strain evidence="3">X5P6</strain>
    </source>
</reference>
<dbReference type="RefSeq" id="WP_353062881.1">
    <property type="nucleotide sequence ID" value="NZ_CP132942.1"/>
</dbReference>
<feature type="transmembrane region" description="Helical" evidence="1">
    <location>
        <begin position="29"/>
        <end position="51"/>
    </location>
</feature>
<dbReference type="AlphaFoldDB" id="A0AAU7ZMN5"/>
<dbReference type="GO" id="GO:0016020">
    <property type="term" value="C:membrane"/>
    <property type="evidence" value="ECO:0007669"/>
    <property type="project" value="TreeGrafter"/>
</dbReference>
<feature type="transmembrane region" description="Helical" evidence="1">
    <location>
        <begin position="214"/>
        <end position="230"/>
    </location>
</feature>
<feature type="transmembrane region" description="Helical" evidence="1">
    <location>
        <begin position="155"/>
        <end position="176"/>
    </location>
</feature>
<keyword evidence="1" id="KW-0812">Transmembrane</keyword>
<dbReference type="EC" id="2.3.-.-" evidence="3"/>
<dbReference type="GO" id="GO:0000271">
    <property type="term" value="P:polysaccharide biosynthetic process"/>
    <property type="evidence" value="ECO:0007669"/>
    <property type="project" value="TreeGrafter"/>
</dbReference>
<dbReference type="KEGG" id="tpsc:RBB77_16510"/>
<dbReference type="GO" id="GO:0016747">
    <property type="term" value="F:acyltransferase activity, transferring groups other than amino-acyl groups"/>
    <property type="evidence" value="ECO:0007669"/>
    <property type="project" value="InterPro"/>
</dbReference>
<dbReference type="EMBL" id="CP132942">
    <property type="protein sequence ID" value="XCB32036.1"/>
    <property type="molecule type" value="Genomic_DNA"/>
</dbReference>
<feature type="transmembrane region" description="Helical" evidence="1">
    <location>
        <begin position="250"/>
        <end position="275"/>
    </location>
</feature>